<dbReference type="Gene3D" id="1.10.3300.10">
    <property type="entry name" value="Jann2411-like domain"/>
    <property type="match status" value="1"/>
</dbReference>
<dbReference type="InterPro" id="IPR010852">
    <property type="entry name" value="ABATE"/>
</dbReference>
<organism evidence="2 3">
    <name type="scientific">Fulvivirga marina</name>
    <dbReference type="NCBI Taxonomy" id="2494733"/>
    <lineage>
        <taxon>Bacteria</taxon>
        <taxon>Pseudomonadati</taxon>
        <taxon>Bacteroidota</taxon>
        <taxon>Cytophagia</taxon>
        <taxon>Cytophagales</taxon>
        <taxon>Fulvivirgaceae</taxon>
        <taxon>Fulvivirga</taxon>
    </lineage>
</organism>
<sequence length="203" mass="23327">MTHERSIDSISLHGGWLCLDFINTVHDWTVADPEDYLVSYDDVLRWSARMNTLPAEDIDQLQKTFQHSEKADLLLKGIVEARAVLYSLFIAIIRQQEVGAVVQEQFNELLSETMSKLGVDVSDTPSYFWKGKELRKPIYPVIKSAYDLLMSGKLGRVKECGACGWVFLDKSKNNSRRWCDMQACGSAAKAKRYYRKKKQEEQH</sequence>
<comment type="caution">
    <text evidence="2">The sequence shown here is derived from an EMBL/GenBank/DDBJ whole genome shotgun (WGS) entry which is preliminary data.</text>
</comment>
<dbReference type="RefSeq" id="WP_202854443.1">
    <property type="nucleotide sequence ID" value="NZ_JAEUGD010000002.1"/>
</dbReference>
<evidence type="ECO:0000313" key="2">
    <source>
        <dbReference type="EMBL" id="MBL6444903.1"/>
    </source>
</evidence>
<dbReference type="InterPro" id="IPR021005">
    <property type="entry name" value="Znf_CGNR"/>
</dbReference>
<gene>
    <name evidence="2" type="ORF">JMN32_01190</name>
</gene>
<accession>A0A937KC58</accession>
<keyword evidence="3" id="KW-1185">Reference proteome</keyword>
<dbReference type="InterPro" id="IPR023286">
    <property type="entry name" value="ABATE_dom_sf"/>
</dbReference>
<dbReference type="AlphaFoldDB" id="A0A937KC58"/>
<reference evidence="2" key="1">
    <citation type="submission" date="2021-01" db="EMBL/GenBank/DDBJ databases">
        <title>Fulvivirga kasyanovii gen. nov., sp nov., a novel member of the phylum Bacteroidetes isolated from seawater in a mussel farm.</title>
        <authorList>
            <person name="Zhao L.-H."/>
            <person name="Wang Z.-J."/>
        </authorList>
    </citation>
    <scope>NUCLEOTIDE SEQUENCE</scope>
    <source>
        <strain evidence="2">29W222</strain>
    </source>
</reference>
<dbReference type="Proteomes" id="UP000614216">
    <property type="component" value="Unassembled WGS sequence"/>
</dbReference>
<feature type="domain" description="Zinc finger CGNR" evidence="1">
    <location>
        <begin position="156"/>
        <end position="197"/>
    </location>
</feature>
<dbReference type="PANTHER" id="PTHR35525:SF3">
    <property type="entry name" value="BLL6575 PROTEIN"/>
    <property type="match status" value="1"/>
</dbReference>
<protein>
    <submittedName>
        <fullName evidence="2">CGNR zinc finger domain-containing protein</fullName>
    </submittedName>
</protein>
<dbReference type="PANTHER" id="PTHR35525">
    <property type="entry name" value="BLL6575 PROTEIN"/>
    <property type="match status" value="1"/>
</dbReference>
<evidence type="ECO:0000313" key="3">
    <source>
        <dbReference type="Proteomes" id="UP000614216"/>
    </source>
</evidence>
<dbReference type="Pfam" id="PF07336">
    <property type="entry name" value="ABATE"/>
    <property type="match status" value="1"/>
</dbReference>
<dbReference type="EMBL" id="JAEUGD010000002">
    <property type="protein sequence ID" value="MBL6444903.1"/>
    <property type="molecule type" value="Genomic_DNA"/>
</dbReference>
<dbReference type="SUPFAM" id="SSF160904">
    <property type="entry name" value="Jann2411-like"/>
    <property type="match status" value="1"/>
</dbReference>
<dbReference type="Pfam" id="PF11706">
    <property type="entry name" value="zf-CGNR"/>
    <property type="match status" value="1"/>
</dbReference>
<evidence type="ECO:0000259" key="1">
    <source>
        <dbReference type="Pfam" id="PF11706"/>
    </source>
</evidence>
<name>A0A937KC58_9BACT</name>
<proteinExistence type="predicted"/>